<dbReference type="AlphaFoldDB" id="A0ABD1V6F3"/>
<dbReference type="EMBL" id="JBFOLK010000002">
    <property type="protein sequence ID" value="KAL2532907.1"/>
    <property type="molecule type" value="Genomic_DNA"/>
</dbReference>
<accession>A0ABD1V6F3</accession>
<protein>
    <submittedName>
        <fullName evidence="1">Uncharacterized protein</fullName>
    </submittedName>
</protein>
<evidence type="ECO:0000313" key="1">
    <source>
        <dbReference type="EMBL" id="KAL2532907.1"/>
    </source>
</evidence>
<evidence type="ECO:0000313" key="2">
    <source>
        <dbReference type="Proteomes" id="UP001604336"/>
    </source>
</evidence>
<sequence>MSNPILLEDTHMGHGTLLAMEGGSVSYLKRWKWRAGEVVDRSLILDKKRDNYVIGDRKKRTTDLTPYVDAPPKKMKGKNKSLADTSMMNSLDLETMVVPDFRDHRAL</sequence>
<proteinExistence type="predicted"/>
<keyword evidence="2" id="KW-1185">Reference proteome</keyword>
<name>A0ABD1V6F3_9LAMI</name>
<reference evidence="2" key="1">
    <citation type="submission" date="2024-07" db="EMBL/GenBank/DDBJ databases">
        <title>Two chromosome-level genome assemblies of Korean endemic species Abeliophyllum distichum and Forsythia ovata (Oleaceae).</title>
        <authorList>
            <person name="Jang H."/>
        </authorList>
    </citation>
    <scope>NUCLEOTIDE SEQUENCE [LARGE SCALE GENOMIC DNA]</scope>
</reference>
<comment type="caution">
    <text evidence="1">The sequence shown here is derived from an EMBL/GenBank/DDBJ whole genome shotgun (WGS) entry which is preliminary data.</text>
</comment>
<dbReference type="Proteomes" id="UP001604336">
    <property type="component" value="Unassembled WGS sequence"/>
</dbReference>
<organism evidence="1 2">
    <name type="scientific">Abeliophyllum distichum</name>
    <dbReference type="NCBI Taxonomy" id="126358"/>
    <lineage>
        <taxon>Eukaryota</taxon>
        <taxon>Viridiplantae</taxon>
        <taxon>Streptophyta</taxon>
        <taxon>Embryophyta</taxon>
        <taxon>Tracheophyta</taxon>
        <taxon>Spermatophyta</taxon>
        <taxon>Magnoliopsida</taxon>
        <taxon>eudicotyledons</taxon>
        <taxon>Gunneridae</taxon>
        <taxon>Pentapetalae</taxon>
        <taxon>asterids</taxon>
        <taxon>lamiids</taxon>
        <taxon>Lamiales</taxon>
        <taxon>Oleaceae</taxon>
        <taxon>Forsythieae</taxon>
        <taxon>Abeliophyllum</taxon>
    </lineage>
</organism>
<gene>
    <name evidence="1" type="ORF">Adt_06258</name>
</gene>